<proteinExistence type="predicted"/>
<accession>A0ACC4ECH6</accession>
<name>A0ACC4ECH6_PURLI</name>
<keyword evidence="2" id="KW-1185">Reference proteome</keyword>
<evidence type="ECO:0000313" key="2">
    <source>
        <dbReference type="Proteomes" id="UP001638806"/>
    </source>
</evidence>
<evidence type="ECO:0000313" key="1">
    <source>
        <dbReference type="EMBL" id="KAL3965633.1"/>
    </source>
</evidence>
<dbReference type="EMBL" id="JBGNUJ010000002">
    <property type="protein sequence ID" value="KAL3965633.1"/>
    <property type="molecule type" value="Genomic_DNA"/>
</dbReference>
<reference evidence="1" key="1">
    <citation type="submission" date="2024-12" db="EMBL/GenBank/DDBJ databases">
        <title>Comparative genomics and development of molecular markers within Purpureocillium lilacinum and among Purpureocillium species.</title>
        <authorList>
            <person name="Yeh Z.-Y."/>
            <person name="Ni N.-T."/>
            <person name="Lo P.-H."/>
            <person name="Mushyakhwo K."/>
            <person name="Lin C.-F."/>
            <person name="Nai Y.-S."/>
        </authorList>
    </citation>
    <scope>NUCLEOTIDE SEQUENCE</scope>
    <source>
        <strain evidence="1">NCHU-NPUST-175</strain>
    </source>
</reference>
<protein>
    <submittedName>
        <fullName evidence="1">Uncharacterized protein</fullName>
    </submittedName>
</protein>
<sequence>MSQHPNSMRAALGLATMLLGFGLNGLTRPDAHLKALGFPSHADLAAHKLNRALMRIWGVRNLTVGSLLAFIWNSGDEKLMGTSLCVVVALPVVDGFVSRLLIGGGELQHWVFPPVIGLLAARLFGWLD</sequence>
<gene>
    <name evidence="1" type="ORF">ACCO45_002637</name>
</gene>
<organism evidence="1 2">
    <name type="scientific">Purpureocillium lilacinum</name>
    <name type="common">Paecilomyces lilacinus</name>
    <dbReference type="NCBI Taxonomy" id="33203"/>
    <lineage>
        <taxon>Eukaryota</taxon>
        <taxon>Fungi</taxon>
        <taxon>Dikarya</taxon>
        <taxon>Ascomycota</taxon>
        <taxon>Pezizomycotina</taxon>
        <taxon>Sordariomycetes</taxon>
        <taxon>Hypocreomycetidae</taxon>
        <taxon>Hypocreales</taxon>
        <taxon>Ophiocordycipitaceae</taxon>
        <taxon>Purpureocillium</taxon>
    </lineage>
</organism>
<dbReference type="Proteomes" id="UP001638806">
    <property type="component" value="Unassembled WGS sequence"/>
</dbReference>
<comment type="caution">
    <text evidence="1">The sequence shown here is derived from an EMBL/GenBank/DDBJ whole genome shotgun (WGS) entry which is preliminary data.</text>
</comment>